<dbReference type="EMBL" id="RCHS01002221">
    <property type="protein sequence ID" value="RMX48950.1"/>
    <property type="molecule type" value="Genomic_DNA"/>
</dbReference>
<dbReference type="SMART" id="SM00239">
    <property type="entry name" value="C2"/>
    <property type="match status" value="1"/>
</dbReference>
<evidence type="ECO:0000313" key="2">
    <source>
        <dbReference type="EMBL" id="RMX48950.1"/>
    </source>
</evidence>
<reference evidence="2 3" key="1">
    <citation type="journal article" date="2018" name="Sci. Rep.">
        <title>Comparative analysis of the Pocillopora damicornis genome highlights role of immune system in coral evolution.</title>
        <authorList>
            <person name="Cunning R."/>
            <person name="Bay R.A."/>
            <person name="Gillette P."/>
            <person name="Baker A.C."/>
            <person name="Traylor-Knowles N."/>
        </authorList>
    </citation>
    <scope>NUCLEOTIDE SEQUENCE [LARGE SCALE GENOMIC DNA]</scope>
    <source>
        <strain evidence="2">RSMAS</strain>
        <tissue evidence="2">Whole animal</tissue>
    </source>
</reference>
<dbReference type="STRING" id="46731.A0A3M6U5L2"/>
<dbReference type="AlphaFoldDB" id="A0A3M6U5L2"/>
<dbReference type="PANTHER" id="PTHR10024">
    <property type="entry name" value="SYNAPTOTAGMIN"/>
    <property type="match status" value="1"/>
</dbReference>
<gene>
    <name evidence="2" type="ORF">pdam_00008282</name>
</gene>
<protein>
    <recommendedName>
        <fullName evidence="1">C2 domain-containing protein</fullName>
    </recommendedName>
</protein>
<evidence type="ECO:0000259" key="1">
    <source>
        <dbReference type="PROSITE" id="PS50004"/>
    </source>
</evidence>
<dbReference type="PROSITE" id="PS50004">
    <property type="entry name" value="C2"/>
    <property type="match status" value="1"/>
</dbReference>
<dbReference type="OrthoDB" id="5951573at2759"/>
<name>A0A3M6U5L2_POCDA</name>
<organism evidence="2 3">
    <name type="scientific">Pocillopora damicornis</name>
    <name type="common">Cauliflower coral</name>
    <name type="synonym">Millepora damicornis</name>
    <dbReference type="NCBI Taxonomy" id="46731"/>
    <lineage>
        <taxon>Eukaryota</taxon>
        <taxon>Metazoa</taxon>
        <taxon>Cnidaria</taxon>
        <taxon>Anthozoa</taxon>
        <taxon>Hexacorallia</taxon>
        <taxon>Scleractinia</taxon>
        <taxon>Astrocoeniina</taxon>
        <taxon>Pocilloporidae</taxon>
        <taxon>Pocillopora</taxon>
    </lineage>
</organism>
<comment type="caution">
    <text evidence="2">The sequence shown here is derived from an EMBL/GenBank/DDBJ whole genome shotgun (WGS) entry which is preliminary data.</text>
</comment>
<dbReference type="GO" id="GO:0030276">
    <property type="term" value="F:clathrin binding"/>
    <property type="evidence" value="ECO:0007669"/>
    <property type="project" value="TreeGrafter"/>
</dbReference>
<sequence>MGNKQGTASVFQDEEDEETWFEWMEATGDRRNQKRLPISPCSDLLAVHAVQPMSLTPGVTDTAREAKQKYRSEAKALSGLYLASAKRENISVDPSFRGDAKNNNYLPKVREGEEDELDMMTVGQVLPDFPAGEVNVSLFFDKATSRLKVNIVKARNLCCKAREGKRQDRCGVSCSDLYINVLLLEGQKQLESHRTSKKKGSTDVFFYENFALDLTSLDVRQIILRLTAMHCCKYVINADHVIGHVDTNDKSWGSSFSSHWVEVVTSPGTNVNRWHTLWC</sequence>
<proteinExistence type="predicted"/>
<dbReference type="InterPro" id="IPR000008">
    <property type="entry name" value="C2_dom"/>
</dbReference>
<dbReference type="GO" id="GO:0005544">
    <property type="term" value="F:calcium-dependent phospholipid binding"/>
    <property type="evidence" value="ECO:0007669"/>
    <property type="project" value="TreeGrafter"/>
</dbReference>
<dbReference type="SUPFAM" id="SSF49562">
    <property type="entry name" value="C2 domain (Calcium/lipid-binding domain, CaLB)"/>
    <property type="match status" value="1"/>
</dbReference>
<dbReference type="GO" id="GO:0005509">
    <property type="term" value="F:calcium ion binding"/>
    <property type="evidence" value="ECO:0007669"/>
    <property type="project" value="TreeGrafter"/>
</dbReference>
<dbReference type="GO" id="GO:0017156">
    <property type="term" value="P:calcium-ion regulated exocytosis"/>
    <property type="evidence" value="ECO:0007669"/>
    <property type="project" value="TreeGrafter"/>
</dbReference>
<keyword evidence="3" id="KW-1185">Reference proteome</keyword>
<dbReference type="InterPro" id="IPR035892">
    <property type="entry name" value="C2_domain_sf"/>
</dbReference>
<dbReference type="Pfam" id="PF00168">
    <property type="entry name" value="C2"/>
    <property type="match status" value="1"/>
</dbReference>
<dbReference type="GO" id="GO:0070382">
    <property type="term" value="C:exocytic vesicle"/>
    <property type="evidence" value="ECO:0007669"/>
    <property type="project" value="TreeGrafter"/>
</dbReference>
<evidence type="ECO:0000313" key="3">
    <source>
        <dbReference type="Proteomes" id="UP000275408"/>
    </source>
</evidence>
<accession>A0A3M6U5L2</accession>
<dbReference type="Proteomes" id="UP000275408">
    <property type="component" value="Unassembled WGS sequence"/>
</dbReference>
<feature type="domain" description="C2" evidence="1">
    <location>
        <begin position="130"/>
        <end position="265"/>
    </location>
</feature>
<dbReference type="GO" id="GO:0005886">
    <property type="term" value="C:plasma membrane"/>
    <property type="evidence" value="ECO:0007669"/>
    <property type="project" value="TreeGrafter"/>
</dbReference>
<dbReference type="GO" id="GO:0001786">
    <property type="term" value="F:phosphatidylserine binding"/>
    <property type="evidence" value="ECO:0007669"/>
    <property type="project" value="TreeGrafter"/>
</dbReference>
<dbReference type="GO" id="GO:0000149">
    <property type="term" value="F:SNARE binding"/>
    <property type="evidence" value="ECO:0007669"/>
    <property type="project" value="TreeGrafter"/>
</dbReference>
<dbReference type="Gene3D" id="2.60.40.150">
    <property type="entry name" value="C2 domain"/>
    <property type="match status" value="1"/>
</dbReference>
<dbReference type="OMA" id="YEWHTIR"/>